<reference evidence="1 2" key="1">
    <citation type="submission" date="2016-03" db="EMBL/GenBank/DDBJ databases">
        <title>EvidentialGene: Evidence-directed Construction of Genes on Genomes.</title>
        <authorList>
            <person name="Gilbert D.G."/>
            <person name="Choi J.-H."/>
            <person name="Mockaitis K."/>
            <person name="Colbourne J."/>
            <person name="Pfrender M."/>
        </authorList>
    </citation>
    <scope>NUCLEOTIDE SEQUENCE [LARGE SCALE GENOMIC DNA]</scope>
    <source>
        <strain evidence="1 2">Xinb3</strain>
        <tissue evidence="1">Complete organism</tissue>
    </source>
</reference>
<evidence type="ECO:0000313" key="2">
    <source>
        <dbReference type="Proteomes" id="UP000076858"/>
    </source>
</evidence>
<evidence type="ECO:0000313" key="1">
    <source>
        <dbReference type="EMBL" id="KZS08441.1"/>
    </source>
</evidence>
<sequence>MLRSIRRGYEGLRGLSFLREDKDYVISIRRNIGQIRTNEKRKRIKRAFHIAKKEERMRPHDDVIDVHGGRLFFFYRPVTTLHSTPKIFSGRWRD</sequence>
<dbReference type="EMBL" id="LRGB01002207">
    <property type="protein sequence ID" value="KZS08441.1"/>
    <property type="molecule type" value="Genomic_DNA"/>
</dbReference>
<protein>
    <submittedName>
        <fullName evidence="1">Uncharacterized protein</fullName>
    </submittedName>
</protein>
<organism evidence="1 2">
    <name type="scientific">Daphnia magna</name>
    <dbReference type="NCBI Taxonomy" id="35525"/>
    <lineage>
        <taxon>Eukaryota</taxon>
        <taxon>Metazoa</taxon>
        <taxon>Ecdysozoa</taxon>
        <taxon>Arthropoda</taxon>
        <taxon>Crustacea</taxon>
        <taxon>Branchiopoda</taxon>
        <taxon>Diplostraca</taxon>
        <taxon>Cladocera</taxon>
        <taxon>Anomopoda</taxon>
        <taxon>Daphniidae</taxon>
        <taxon>Daphnia</taxon>
    </lineage>
</organism>
<comment type="caution">
    <text evidence="1">The sequence shown here is derived from an EMBL/GenBank/DDBJ whole genome shotgun (WGS) entry which is preliminary data.</text>
</comment>
<dbReference type="Proteomes" id="UP000076858">
    <property type="component" value="Unassembled WGS sequence"/>
</dbReference>
<accession>A0A164R919</accession>
<proteinExistence type="predicted"/>
<gene>
    <name evidence="1" type="ORF">APZ42_027576</name>
</gene>
<dbReference type="AlphaFoldDB" id="A0A164R919"/>
<name>A0A164R919_9CRUS</name>
<keyword evidence="2" id="KW-1185">Reference proteome</keyword>